<organism evidence="2 3">
    <name type="scientific">Candidatus Iainarchaeum sp</name>
    <dbReference type="NCBI Taxonomy" id="3101447"/>
    <lineage>
        <taxon>Archaea</taxon>
        <taxon>Candidatus Iainarchaeota</taxon>
        <taxon>Candidatus Iainarchaeia</taxon>
        <taxon>Candidatus Iainarchaeales</taxon>
        <taxon>Candidatus Iainarchaeaceae</taxon>
        <taxon>Candidatus Iainarchaeum</taxon>
    </lineage>
</organism>
<keyword evidence="2" id="KW-0121">Carboxypeptidase</keyword>
<dbReference type="GO" id="GO:0004180">
    <property type="term" value="F:carboxypeptidase activity"/>
    <property type="evidence" value="ECO:0007669"/>
    <property type="project" value="UniProtKB-KW"/>
</dbReference>
<comment type="caution">
    <text evidence="2">The sequence shown here is derived from an EMBL/GenBank/DDBJ whole genome shotgun (WGS) entry which is preliminary data.</text>
</comment>
<reference evidence="3" key="1">
    <citation type="journal article" date="2020" name="bioRxiv">
        <title>A rank-normalized archaeal taxonomy based on genome phylogeny resolves widespread incomplete and uneven classifications.</title>
        <authorList>
            <person name="Rinke C."/>
            <person name="Chuvochina M."/>
            <person name="Mussig A.J."/>
            <person name="Chaumeil P.-A."/>
            <person name="Waite D.W."/>
            <person name="Whitman W.B."/>
            <person name="Parks D.H."/>
            <person name="Hugenholtz P."/>
        </authorList>
    </citation>
    <scope>NUCLEOTIDE SEQUENCE [LARGE SCALE GENOMIC DNA]</scope>
</reference>
<dbReference type="SUPFAM" id="SSF49478">
    <property type="entry name" value="Cna protein B-type domain"/>
    <property type="match status" value="1"/>
</dbReference>
<dbReference type="EMBL" id="DUFJ01000054">
    <property type="protein sequence ID" value="HIH33035.1"/>
    <property type="molecule type" value="Genomic_DNA"/>
</dbReference>
<evidence type="ECO:0000313" key="2">
    <source>
        <dbReference type="EMBL" id="HIH33035.1"/>
    </source>
</evidence>
<name>A0A7J4KX74_9ARCH</name>
<keyword evidence="2" id="KW-0378">Hydrolase</keyword>
<dbReference type="Gene3D" id="2.60.40.10">
    <property type="entry name" value="Immunoglobulins"/>
    <property type="match status" value="1"/>
</dbReference>
<evidence type="ECO:0000313" key="3">
    <source>
        <dbReference type="Proteomes" id="UP000527315"/>
    </source>
</evidence>
<gene>
    <name evidence="2" type="ORF">HA227_02160</name>
</gene>
<sequence length="2118" mass="230794">MDAASNARVENAKVKLLDSSGSVAASVITDSNSDKNIALFDYGTFTIQVLHDDYLAFEEKAEFKTQTASFTARLEKCVETAANCGKLEALVIDEDNLAVENAEVSVYNSETQLLAPVLPKTTDVNGVAKFANLKKGRYFLRAVKYPAEKKDSGNAFELDPKALKKQTIRMEIGTGIVKVIVKDEENQPIPNALVEFRTDSGKECPKANGEACSLETDAVEGKAEYAFKADKKVYAIISKEGFSSFTTSSRQVLKAQTLTLEAGLRKTIPGDKPDIRIVGFFGLDGTTRKNELKAGQRYIARIKLDIPEGLEPEKAGFFIMAGRKEKGSLLENDLLYFRNLQAPETIAVKGTSWNPTDGMDLDLNPDNLTNSDFKWAEVSIKNPKANATYFIDAEVKVRENVTAGQELLLHYRAWVENSSGEIIRSPFDSRLGTALETESVQSLYALPETQPYYEGKHALCEDESGFCYYNERVYDESEGLNIQEPYDLKVFQAYTFTFEISNISKKVYGANNNARFQLKNSDNSGATLSDVLQILDYEFTNANNSPASQEGLNAFEIPEQQVLELSENKTLKVRLRFQPKKAESSTFYIRIIADSETVFEREVMFSVNAEDELSLSLEPDFLGAFIRNDFNAIVVNQENIEQENATVRVTRISPDRIETVIGEKKTSRLGSASFSIPSSSPGTSIRIEAEKEGFEGAILERKIDENILVFDPEELEARLDLKGRKSQELLTTAENKVPISLVISNARITGNFGGYLDEDLMNNFLAQFIGNLSFAPNDSKVITVKAAISPSALLEKEVKVSGFVHLEATSPELGKKWAFNIPLKAEIGLGGNVDETGCLGISLKEWKTLTQENLTSKEFYIANNCAVEGNDIEVKFLKARLKWISNPIGNVQINVVDPETGSSASEILRDNDWITLFDTLRPVEEREYYAIISFAPSSGHLNEEAKFKVEFDAVTLTDSGAKSVGASNPINAEILVTTLSQCVEFEPGSDTGIRIGRDEEEKTFSVSTANCKNVPVQLRFCQDSAGNANCKGGTSLGGIEVSPWTTSSLKEASKEITVRRQSVDGLYGITVEAKVPGRSWQKIATYDVIVEPKDGKYFTLDKYGFIMLGKGAKDSTVLFNEMLQESVTVNTTDCDYSEAASSSDFVGAALAGTIGTLLTSKVTIATTAKGFLGLGGGTTTETGHVLSMSFKTGSTLGDPNVATESLSSLGSNGKGMFGGMPIVGIIIGAALGYATGGFEGAVVGAASAVVAWAAYVACGDGIWGLACSLVAGMMTSFLGSFLGGGEPECTDIQVDLADYVINLKGVDNNSGVVIASDAQPLALEKYQQEISPEWNLEVSDVYLDSSSTSGDIQEAGIVFTNNGIEKEEPLYDILTVRATEHIHGDATHEDAEVTCDDSDYGNLNIKCEETTQTYAQRFHVRFKTKETRQQLPKIQFDTLDCSTSTLMGRTGEGALPKVKLDWSWITGKGIDYDSCDADNPKGVYCDATQFSIAFTKRMHFFDEFLRKNSYFENVCPETISSLAESGLQASMVDGNADVTAGGRVLDANQAFIKSIFRESLGESQSSIAVTISNNTGQNAIVNLSLAVNFTNGTFGGTCSLQNISISPFSQAVKECPMNLAAGGYVGEASLSAAAGNNAGIDANVFRNAFFILETNPDVEALIEALGCDIERTTDIATGKPVIEKFVEAAGNVSWTQAIPDLNALRKLLHYDALLMKDAFSMDFRKDFVNYYETQSLADASQFFKDNTTGFKKYLLDDNQLQFTNKYFDSEKIWASGRYRIDVGAYFADDWRLFDGNGNAKAAVGVSFYLIKEPSPSSPFYSMPLNGQIGLEGDSYNRQGYGSSFQNQDDIVLIDNSPTPARTSPDAGSNAIAAVKTRVESNLKNLNNDLTRRGNLLSLETKASSEKDLEFSRNLATPVVMKITASEKTSEKFSAFYNALQGGTPAVVGSSLALWSVGGNCYDFSGLPLIQVFDEKPDRKATALDNINNWETAYAVDWENVEKTGDNFLRTIFYTPSTQQHYLQAVQPSGSLSFISPDSEGSSIALNGISTMQKNSLSSNVASVEDIFQLVRDSKVCVTNTGVRTRFWWNPKAVFGQAGSQRSISGFSNGLEAGKTCIG</sequence>
<proteinExistence type="predicted"/>
<keyword evidence="2" id="KW-0645">Protease</keyword>
<keyword evidence="1" id="KW-0472">Membrane</keyword>
<feature type="transmembrane region" description="Helical" evidence="1">
    <location>
        <begin position="1241"/>
        <end position="1266"/>
    </location>
</feature>
<accession>A0A7J4KX74</accession>
<dbReference type="InterPro" id="IPR013783">
    <property type="entry name" value="Ig-like_fold"/>
</dbReference>
<dbReference type="Proteomes" id="UP000527315">
    <property type="component" value="Unassembled WGS sequence"/>
</dbReference>
<evidence type="ECO:0000256" key="1">
    <source>
        <dbReference type="SAM" id="Phobius"/>
    </source>
</evidence>
<protein>
    <submittedName>
        <fullName evidence="2">Carboxypeptidase regulatory-like domain-containing protein</fullName>
    </submittedName>
</protein>
<feature type="transmembrane region" description="Helical" evidence="1">
    <location>
        <begin position="1215"/>
        <end position="1234"/>
    </location>
</feature>
<keyword evidence="1" id="KW-0812">Transmembrane</keyword>
<keyword evidence="1" id="KW-1133">Transmembrane helix</keyword>